<proteinExistence type="inferred from homology"/>
<dbReference type="PANTHER" id="PTHR42734">
    <property type="entry name" value="METAL TRANSPORT SYSTEM ATP-BINDING PROTEIN TM_0124-RELATED"/>
    <property type="match status" value="1"/>
</dbReference>
<dbReference type="InterPro" id="IPR003439">
    <property type="entry name" value="ABC_transporter-like_ATP-bd"/>
</dbReference>
<evidence type="ECO:0000256" key="3">
    <source>
        <dbReference type="ARBA" id="ARBA00022741"/>
    </source>
</evidence>
<gene>
    <name evidence="6" type="ORF">WMO41_15645</name>
</gene>
<dbReference type="EMBL" id="JBBMFJ010000058">
    <property type="protein sequence ID" value="MEQ2564581.1"/>
    <property type="molecule type" value="Genomic_DNA"/>
</dbReference>
<dbReference type="Proteomes" id="UP001437460">
    <property type="component" value="Unassembled WGS sequence"/>
</dbReference>
<keyword evidence="7" id="KW-1185">Reference proteome</keyword>
<dbReference type="InterPro" id="IPR017871">
    <property type="entry name" value="ABC_transporter-like_CS"/>
</dbReference>
<dbReference type="GO" id="GO:0005524">
    <property type="term" value="F:ATP binding"/>
    <property type="evidence" value="ECO:0007669"/>
    <property type="project" value="UniProtKB-KW"/>
</dbReference>
<dbReference type="RefSeq" id="WP_349230565.1">
    <property type="nucleotide sequence ID" value="NZ_JBBMFJ010000058.1"/>
</dbReference>
<dbReference type="SUPFAM" id="SSF52540">
    <property type="entry name" value="P-loop containing nucleoside triphosphate hydrolases"/>
    <property type="match status" value="1"/>
</dbReference>
<organism evidence="6 7">
    <name type="scientific">Ventrimonas faecis</name>
    <dbReference type="NCBI Taxonomy" id="3133170"/>
    <lineage>
        <taxon>Bacteria</taxon>
        <taxon>Bacillati</taxon>
        <taxon>Bacillota</taxon>
        <taxon>Clostridia</taxon>
        <taxon>Lachnospirales</taxon>
        <taxon>Lachnospiraceae</taxon>
        <taxon>Ventrimonas</taxon>
    </lineage>
</organism>
<dbReference type="Gene3D" id="3.40.50.300">
    <property type="entry name" value="P-loop containing nucleotide triphosphate hydrolases"/>
    <property type="match status" value="1"/>
</dbReference>
<dbReference type="InterPro" id="IPR003593">
    <property type="entry name" value="AAA+_ATPase"/>
</dbReference>
<dbReference type="PANTHER" id="PTHR42734:SF6">
    <property type="entry name" value="MOLYBDATE IMPORT ATP-BINDING PROTEIN MOLC"/>
    <property type="match status" value="1"/>
</dbReference>
<evidence type="ECO:0000313" key="6">
    <source>
        <dbReference type="EMBL" id="MEQ2564581.1"/>
    </source>
</evidence>
<comment type="caution">
    <text evidence="6">The sequence shown here is derived from an EMBL/GenBank/DDBJ whole genome shotgun (WGS) entry which is preliminary data.</text>
</comment>
<protein>
    <submittedName>
        <fullName evidence="6">ABC transporter ATP-binding protein</fullName>
    </submittedName>
</protein>
<dbReference type="SMART" id="SM00382">
    <property type="entry name" value="AAA"/>
    <property type="match status" value="1"/>
</dbReference>
<dbReference type="InterPro" id="IPR027417">
    <property type="entry name" value="P-loop_NTPase"/>
</dbReference>
<dbReference type="CDD" id="cd03214">
    <property type="entry name" value="ABC_Iron-Siderophores_B12_Hemin"/>
    <property type="match status" value="1"/>
</dbReference>
<evidence type="ECO:0000313" key="7">
    <source>
        <dbReference type="Proteomes" id="UP001437460"/>
    </source>
</evidence>
<evidence type="ECO:0000259" key="5">
    <source>
        <dbReference type="PROSITE" id="PS50893"/>
    </source>
</evidence>
<reference evidence="6 7" key="1">
    <citation type="submission" date="2024-03" db="EMBL/GenBank/DDBJ databases">
        <title>Human intestinal bacterial collection.</title>
        <authorList>
            <person name="Pauvert C."/>
            <person name="Hitch T.C.A."/>
            <person name="Clavel T."/>
        </authorList>
    </citation>
    <scope>NUCLEOTIDE SEQUENCE [LARGE SCALE GENOMIC DNA]</scope>
    <source>
        <strain evidence="6 7">CLA-AP-H27</strain>
    </source>
</reference>
<dbReference type="InterPro" id="IPR050153">
    <property type="entry name" value="Metal_Ion_Import_ABC"/>
</dbReference>
<dbReference type="PROSITE" id="PS50893">
    <property type="entry name" value="ABC_TRANSPORTER_2"/>
    <property type="match status" value="1"/>
</dbReference>
<feature type="domain" description="ABC transporter" evidence="5">
    <location>
        <begin position="3"/>
        <end position="239"/>
    </location>
</feature>
<accession>A0ABV1HQI8</accession>
<keyword evidence="4 6" id="KW-0067">ATP-binding</keyword>
<evidence type="ECO:0000256" key="2">
    <source>
        <dbReference type="ARBA" id="ARBA00022448"/>
    </source>
</evidence>
<comment type="similarity">
    <text evidence="1">Belongs to the ABC transporter superfamily.</text>
</comment>
<sequence length="274" mass="31192">MILEVKNGSFSYGKREILRNISFDLEEQKIMTILGPNGVGKTTLLKCIMGFLPWNGGEARILEKNLKAYSDRELWKQISYVPQAKRSAFSYGVLEMVVMGLDKENSFFYTPKKDQFDKANEMLKELGVGKLAGRYCNELSGGELQMVMLARALVSGPKLLILDEPESNLDMKNQLRVLDAISYINQEKNTACVINTHFPAHALQLSDKTLLLGQNYRQKFGDTAEIITENNVEEFFQTHAIILDFSAEGRTYRTIAPYRIADNDREEEKERGEK</sequence>
<evidence type="ECO:0000256" key="1">
    <source>
        <dbReference type="ARBA" id="ARBA00005417"/>
    </source>
</evidence>
<keyword evidence="3" id="KW-0547">Nucleotide-binding</keyword>
<keyword evidence="2" id="KW-0813">Transport</keyword>
<name>A0ABV1HQI8_9FIRM</name>
<dbReference type="PROSITE" id="PS00211">
    <property type="entry name" value="ABC_TRANSPORTER_1"/>
    <property type="match status" value="1"/>
</dbReference>
<evidence type="ECO:0000256" key="4">
    <source>
        <dbReference type="ARBA" id="ARBA00022840"/>
    </source>
</evidence>
<dbReference type="Pfam" id="PF00005">
    <property type="entry name" value="ABC_tran"/>
    <property type="match status" value="1"/>
</dbReference>